<keyword evidence="6" id="KW-0378">Hydrolase</keyword>
<dbReference type="AlphaFoldDB" id="A0A0S7WUG1"/>
<dbReference type="Pfam" id="PF10609">
    <property type="entry name" value="ParA"/>
    <property type="match status" value="1"/>
</dbReference>
<dbReference type="GO" id="GO:0005829">
    <property type="term" value="C:cytosol"/>
    <property type="evidence" value="ECO:0007669"/>
    <property type="project" value="TreeGrafter"/>
</dbReference>
<sequence>MAKREDRSGDSEGSGASTEASGRTGHGETSGPNVDMDRLAIGRRMASIGHKIVVLSGKGGVGKSTVAVNLAVQLAVAGKRVGLLDIDIHGPSVPKLLGLEGKRPGAAPTGISPVKAGPNLVVMSIGFMLSSDQAPIIWRGPLKMGAIKQFLKDVEWGELDYLIVDSPPGTGDEPLSIIQLIGQADGAIIVTTPQELALSDVRKCITFCRRLGLGVLGVVENMSWLTCPHCGKRIDVFKTGGGRKMALEMGVPFLASIPLEPEIVDRSDRGQPLLTGESATPAGQAFGNIVERILSLDSRSPMERAGTSGDDGRRRQASGGGAGPGHGAPCDSEEENMIPRSDETLRIAVPIADGKLSAHFGHCETFALVDVVGGEIRGTEMKTGPPHEPGALPRWLHENGANIIIAGGMGQRARAIFAQNGIEVVVGAPSLPPHDLVSQYLSGTLATGENICDH</sequence>
<keyword evidence="1 6" id="KW-0479">Metal-binding</keyword>
<keyword evidence="4 6" id="KW-0408">Iron</keyword>
<dbReference type="CDD" id="cd02037">
    <property type="entry name" value="Mrp_NBP35"/>
    <property type="match status" value="1"/>
</dbReference>
<dbReference type="FunFam" id="3.40.50.300:FF:001119">
    <property type="entry name" value="Iron-sulfur cluster carrier protein"/>
    <property type="match status" value="1"/>
</dbReference>
<dbReference type="Proteomes" id="UP000052008">
    <property type="component" value="Unassembled WGS sequence"/>
</dbReference>
<dbReference type="Gene3D" id="3.40.50.300">
    <property type="entry name" value="P-loop containing nucleotide triphosphate hydrolases"/>
    <property type="match status" value="1"/>
</dbReference>
<evidence type="ECO:0000313" key="9">
    <source>
        <dbReference type="EMBL" id="KPJ53561.1"/>
    </source>
</evidence>
<keyword evidence="5 6" id="KW-0411">Iron-sulfur</keyword>
<dbReference type="NCBIfam" id="NF041136">
    <property type="entry name" value="MrpORP"/>
    <property type="match status" value="1"/>
</dbReference>
<dbReference type="GO" id="GO:0016226">
    <property type="term" value="P:iron-sulfur cluster assembly"/>
    <property type="evidence" value="ECO:0007669"/>
    <property type="project" value="InterPro"/>
</dbReference>
<proteinExistence type="inferred from homology"/>
<comment type="caution">
    <text evidence="9">The sequence shown here is derived from an EMBL/GenBank/DDBJ whole genome shotgun (WGS) entry which is preliminary data.</text>
</comment>
<evidence type="ECO:0000256" key="5">
    <source>
        <dbReference type="ARBA" id="ARBA00023014"/>
    </source>
</evidence>
<dbReference type="InterPro" id="IPR033756">
    <property type="entry name" value="YlxH/NBP35"/>
</dbReference>
<feature type="binding site" evidence="6">
    <location>
        <begin position="57"/>
        <end position="64"/>
    </location>
    <ligand>
        <name>ATP</name>
        <dbReference type="ChEBI" id="CHEBI:30616"/>
    </ligand>
</feature>
<dbReference type="PANTHER" id="PTHR23264:SF19">
    <property type="entry name" value="CYTOSOLIC FE-S CLUSTER ASSEMBLY FACTOR NUBP2"/>
    <property type="match status" value="1"/>
</dbReference>
<dbReference type="Pfam" id="PF02579">
    <property type="entry name" value="Nitro_FeMo-Co"/>
    <property type="match status" value="1"/>
</dbReference>
<dbReference type="Gene3D" id="3.30.420.130">
    <property type="entry name" value="Dinitrogenase iron-molybdenum cofactor biosynthesis domain"/>
    <property type="match status" value="1"/>
</dbReference>
<dbReference type="InterPro" id="IPR003731">
    <property type="entry name" value="Di-Nase_FeMo-co_biosynth"/>
</dbReference>
<comment type="subunit">
    <text evidence="6">Homodimer.</text>
</comment>
<protein>
    <recommendedName>
        <fullName evidence="6">Iron-sulfur cluster carrier protein</fullName>
    </recommendedName>
</protein>
<evidence type="ECO:0000313" key="10">
    <source>
        <dbReference type="Proteomes" id="UP000052008"/>
    </source>
</evidence>
<dbReference type="CDD" id="cd00851">
    <property type="entry name" value="MTH1175"/>
    <property type="match status" value="1"/>
</dbReference>
<comment type="function">
    <text evidence="6">Binds and transfers iron-sulfur (Fe-S) clusters to target apoproteins. Can hydrolyze ATP.</text>
</comment>
<feature type="region of interest" description="Disordered" evidence="7">
    <location>
        <begin position="297"/>
        <end position="335"/>
    </location>
</feature>
<dbReference type="SUPFAM" id="SSF53146">
    <property type="entry name" value="Nitrogenase accessory factor-like"/>
    <property type="match status" value="1"/>
</dbReference>
<reference evidence="9 10" key="1">
    <citation type="journal article" date="2015" name="Microbiome">
        <title>Genomic resolution of linkages in carbon, nitrogen, and sulfur cycling among widespread estuary sediment bacteria.</title>
        <authorList>
            <person name="Baker B.J."/>
            <person name="Lazar C.S."/>
            <person name="Teske A.P."/>
            <person name="Dick G.J."/>
        </authorList>
    </citation>
    <scope>NUCLEOTIDE SEQUENCE [LARGE SCALE GENOMIC DNA]</scope>
    <source>
        <strain evidence="9">DG_24</strain>
    </source>
</reference>
<dbReference type="InterPro" id="IPR033913">
    <property type="entry name" value="MTH1175_dom"/>
</dbReference>
<dbReference type="InterPro" id="IPR019591">
    <property type="entry name" value="Mrp/NBP35_ATP-bd"/>
</dbReference>
<evidence type="ECO:0000256" key="4">
    <source>
        <dbReference type="ARBA" id="ARBA00023004"/>
    </source>
</evidence>
<name>A0A0S7WUG1_UNCT6</name>
<feature type="compositionally biased region" description="Low complexity" evidence="7">
    <location>
        <begin position="11"/>
        <end position="23"/>
    </location>
</feature>
<evidence type="ECO:0000256" key="1">
    <source>
        <dbReference type="ARBA" id="ARBA00022723"/>
    </source>
</evidence>
<dbReference type="InterPro" id="IPR036105">
    <property type="entry name" value="DiNase_FeMo-co_biosyn_sf"/>
</dbReference>
<dbReference type="InterPro" id="IPR027417">
    <property type="entry name" value="P-loop_NTPase"/>
</dbReference>
<dbReference type="GO" id="GO:0140663">
    <property type="term" value="F:ATP-dependent FeS chaperone activity"/>
    <property type="evidence" value="ECO:0007669"/>
    <property type="project" value="InterPro"/>
</dbReference>
<keyword evidence="2 6" id="KW-0547">Nucleotide-binding</keyword>
<dbReference type="PANTHER" id="PTHR23264">
    <property type="entry name" value="NUCLEOTIDE-BINDING PROTEIN NBP35 YEAST -RELATED"/>
    <property type="match status" value="1"/>
</dbReference>
<dbReference type="GO" id="GO:0005524">
    <property type="term" value="F:ATP binding"/>
    <property type="evidence" value="ECO:0007669"/>
    <property type="project" value="UniProtKB-UniRule"/>
</dbReference>
<dbReference type="PROSITE" id="PS01215">
    <property type="entry name" value="MRP"/>
    <property type="match status" value="1"/>
</dbReference>
<feature type="domain" description="Dinitrogenase iron-molybdenum cofactor biosynthesis" evidence="8">
    <location>
        <begin position="353"/>
        <end position="441"/>
    </location>
</feature>
<dbReference type="GO" id="GO:0016887">
    <property type="term" value="F:ATP hydrolysis activity"/>
    <property type="evidence" value="ECO:0007669"/>
    <property type="project" value="UniProtKB-UniRule"/>
</dbReference>
<dbReference type="SUPFAM" id="SSF52540">
    <property type="entry name" value="P-loop containing nucleoside triphosphate hydrolases"/>
    <property type="match status" value="1"/>
</dbReference>
<dbReference type="GO" id="GO:0051536">
    <property type="term" value="F:iron-sulfur cluster binding"/>
    <property type="evidence" value="ECO:0007669"/>
    <property type="project" value="UniProtKB-UniRule"/>
</dbReference>
<gene>
    <name evidence="9" type="ORF">AMJ39_04095</name>
</gene>
<dbReference type="STRING" id="1703770.AMJ39_04095"/>
<dbReference type="PATRIC" id="fig|1703770.3.peg.1650"/>
<organism evidence="9 10">
    <name type="scientific">candidate division TA06 bacterium DG_24</name>
    <dbReference type="NCBI Taxonomy" id="1703770"/>
    <lineage>
        <taxon>Bacteria</taxon>
        <taxon>Bacteria division TA06</taxon>
    </lineage>
</organism>
<evidence type="ECO:0000259" key="8">
    <source>
        <dbReference type="Pfam" id="PF02579"/>
    </source>
</evidence>
<dbReference type="GO" id="GO:0046872">
    <property type="term" value="F:metal ion binding"/>
    <property type="evidence" value="ECO:0007669"/>
    <property type="project" value="UniProtKB-KW"/>
</dbReference>
<feature type="compositionally biased region" description="Basic and acidic residues" evidence="7">
    <location>
        <begin position="1"/>
        <end position="10"/>
    </location>
</feature>
<dbReference type="HAMAP" id="MF_02040">
    <property type="entry name" value="Mrp_NBP35"/>
    <property type="match status" value="1"/>
</dbReference>
<comment type="similarity">
    <text evidence="6">Belongs to the Mrp/NBP35 ATP-binding proteins family.</text>
</comment>
<evidence type="ECO:0000256" key="2">
    <source>
        <dbReference type="ARBA" id="ARBA00022741"/>
    </source>
</evidence>
<keyword evidence="3 6" id="KW-0067">ATP-binding</keyword>
<dbReference type="InterPro" id="IPR000808">
    <property type="entry name" value="Mrp-like_CS"/>
</dbReference>
<evidence type="ECO:0000256" key="6">
    <source>
        <dbReference type="HAMAP-Rule" id="MF_02040"/>
    </source>
</evidence>
<evidence type="ECO:0000256" key="3">
    <source>
        <dbReference type="ARBA" id="ARBA00022840"/>
    </source>
</evidence>
<accession>A0A0S7WUG1</accession>
<feature type="region of interest" description="Disordered" evidence="7">
    <location>
        <begin position="1"/>
        <end position="35"/>
    </location>
</feature>
<evidence type="ECO:0000256" key="7">
    <source>
        <dbReference type="SAM" id="MobiDB-lite"/>
    </source>
</evidence>
<dbReference type="EMBL" id="LIZS01000016">
    <property type="protein sequence ID" value="KPJ53561.1"/>
    <property type="molecule type" value="Genomic_DNA"/>
</dbReference>